<name>A0A2K1J7R2_PHYPA</name>
<dbReference type="EMBL" id="ABEU02000016">
    <property type="protein sequence ID" value="PNR37559.1"/>
    <property type="molecule type" value="Genomic_DNA"/>
</dbReference>
<dbReference type="Gramene" id="Pp3c16_8460V3.2">
    <property type="protein sequence ID" value="PAC:32984415.CDS.1"/>
    <property type="gene ID" value="Pp3c16_8460"/>
</dbReference>
<gene>
    <name evidence="2" type="ORF">PHYPA_020668</name>
</gene>
<reference evidence="2 4" key="2">
    <citation type="journal article" date="2018" name="Plant J.">
        <title>The Physcomitrella patens chromosome-scale assembly reveals moss genome structure and evolution.</title>
        <authorList>
            <person name="Lang D."/>
            <person name="Ullrich K.K."/>
            <person name="Murat F."/>
            <person name="Fuchs J."/>
            <person name="Jenkins J."/>
            <person name="Haas F.B."/>
            <person name="Piednoel M."/>
            <person name="Gundlach H."/>
            <person name="Van Bel M."/>
            <person name="Meyberg R."/>
            <person name="Vives C."/>
            <person name="Morata J."/>
            <person name="Symeonidi A."/>
            <person name="Hiss M."/>
            <person name="Muchero W."/>
            <person name="Kamisugi Y."/>
            <person name="Saleh O."/>
            <person name="Blanc G."/>
            <person name="Decker E.L."/>
            <person name="van Gessel N."/>
            <person name="Grimwood J."/>
            <person name="Hayes R.D."/>
            <person name="Graham S.W."/>
            <person name="Gunter L.E."/>
            <person name="McDaniel S.F."/>
            <person name="Hoernstein S.N.W."/>
            <person name="Larsson A."/>
            <person name="Li F.W."/>
            <person name="Perroud P.F."/>
            <person name="Phillips J."/>
            <person name="Ranjan P."/>
            <person name="Rokshar D.S."/>
            <person name="Rothfels C.J."/>
            <person name="Schneider L."/>
            <person name="Shu S."/>
            <person name="Stevenson D.W."/>
            <person name="Thummler F."/>
            <person name="Tillich M."/>
            <person name="Villarreal Aguilar J.C."/>
            <person name="Widiez T."/>
            <person name="Wong G.K."/>
            <person name="Wymore A."/>
            <person name="Zhang Y."/>
            <person name="Zimmer A.D."/>
            <person name="Quatrano R.S."/>
            <person name="Mayer K.F.X."/>
            <person name="Goodstein D."/>
            <person name="Casacuberta J.M."/>
            <person name="Vandepoele K."/>
            <person name="Reski R."/>
            <person name="Cuming A.C."/>
            <person name="Tuskan G.A."/>
            <person name="Maumus F."/>
            <person name="Salse J."/>
            <person name="Schmutz J."/>
            <person name="Rensing S.A."/>
        </authorList>
    </citation>
    <scope>NUCLEOTIDE SEQUENCE [LARGE SCALE GENOMIC DNA]</scope>
    <source>
        <strain evidence="3 4">cv. Gransden 2004</strain>
    </source>
</reference>
<dbReference type="Gramene" id="Pp3c16_8460V3.1">
    <property type="protein sequence ID" value="PAC:32984414.CDS.1"/>
    <property type="gene ID" value="Pp3c16_8460"/>
</dbReference>
<evidence type="ECO:0000256" key="1">
    <source>
        <dbReference type="SAM" id="MobiDB-lite"/>
    </source>
</evidence>
<keyword evidence="4" id="KW-1185">Reference proteome</keyword>
<proteinExistence type="predicted"/>
<accession>A0A2K1J7R2</accession>
<feature type="region of interest" description="Disordered" evidence="1">
    <location>
        <begin position="31"/>
        <end position="50"/>
    </location>
</feature>
<dbReference type="InParanoid" id="A0A2K1J7R2"/>
<sequence>MIEVHEVGSSGSLVAIPYKWEVAPGRPIVEAPPVIKPRTSPLGPPPGVRLATKPLESLSQIFEPEQSESTESQLTEKILKKLRRLRSKSVSAKAGFTFDVSEVLEHSGKLFPIEDFDRCYDSDGERRSSVSDHSGALCSSTTIKSSLCESDKGTRYSSIATSSSPCTISAQPSSCHSKDD</sequence>
<evidence type="ECO:0000313" key="4">
    <source>
        <dbReference type="Proteomes" id="UP000006727"/>
    </source>
</evidence>
<reference evidence="2 4" key="1">
    <citation type="journal article" date="2008" name="Science">
        <title>The Physcomitrella genome reveals evolutionary insights into the conquest of land by plants.</title>
        <authorList>
            <person name="Rensing S."/>
            <person name="Lang D."/>
            <person name="Zimmer A."/>
            <person name="Terry A."/>
            <person name="Salamov A."/>
            <person name="Shapiro H."/>
            <person name="Nishiyama T."/>
            <person name="Perroud P.-F."/>
            <person name="Lindquist E."/>
            <person name="Kamisugi Y."/>
            <person name="Tanahashi T."/>
            <person name="Sakakibara K."/>
            <person name="Fujita T."/>
            <person name="Oishi K."/>
            <person name="Shin-I T."/>
            <person name="Kuroki Y."/>
            <person name="Toyoda A."/>
            <person name="Suzuki Y."/>
            <person name="Hashimoto A."/>
            <person name="Yamaguchi K."/>
            <person name="Sugano A."/>
            <person name="Kohara Y."/>
            <person name="Fujiyama A."/>
            <person name="Anterola A."/>
            <person name="Aoki S."/>
            <person name="Ashton N."/>
            <person name="Barbazuk W.B."/>
            <person name="Barker E."/>
            <person name="Bennetzen J."/>
            <person name="Bezanilla M."/>
            <person name="Blankenship R."/>
            <person name="Cho S.H."/>
            <person name="Dutcher S."/>
            <person name="Estelle M."/>
            <person name="Fawcett J.A."/>
            <person name="Gundlach H."/>
            <person name="Hanada K."/>
            <person name="Heyl A."/>
            <person name="Hicks K.A."/>
            <person name="Hugh J."/>
            <person name="Lohr M."/>
            <person name="Mayer K."/>
            <person name="Melkozernov A."/>
            <person name="Murata T."/>
            <person name="Nelson D."/>
            <person name="Pils B."/>
            <person name="Prigge M."/>
            <person name="Reiss B."/>
            <person name="Renner T."/>
            <person name="Rombauts S."/>
            <person name="Rushton P."/>
            <person name="Sanderfoot A."/>
            <person name="Schween G."/>
            <person name="Shiu S.-H."/>
            <person name="Stueber K."/>
            <person name="Theodoulou F.L."/>
            <person name="Tu H."/>
            <person name="Van de Peer Y."/>
            <person name="Verrier P.J."/>
            <person name="Waters E."/>
            <person name="Wood A."/>
            <person name="Yang L."/>
            <person name="Cove D."/>
            <person name="Cuming A."/>
            <person name="Hasebe M."/>
            <person name="Lucas S."/>
            <person name="Mishler D.B."/>
            <person name="Reski R."/>
            <person name="Grigoriev I."/>
            <person name="Quatrano R.S."/>
            <person name="Boore J.L."/>
        </authorList>
    </citation>
    <scope>NUCLEOTIDE SEQUENCE [LARGE SCALE GENOMIC DNA]</scope>
    <source>
        <strain evidence="3 4">cv. Gransden 2004</strain>
    </source>
</reference>
<feature type="region of interest" description="Disordered" evidence="1">
    <location>
        <begin position="155"/>
        <end position="180"/>
    </location>
</feature>
<dbReference type="EnsemblPlants" id="Pp3c16_8460V3.1">
    <property type="protein sequence ID" value="PAC:32984414.CDS.1"/>
    <property type="gene ID" value="Pp3c16_8460"/>
</dbReference>
<protein>
    <submittedName>
        <fullName evidence="2 3">Uncharacterized protein</fullName>
    </submittedName>
</protein>
<dbReference type="Proteomes" id="UP000006727">
    <property type="component" value="Chromosome 16"/>
</dbReference>
<reference evidence="3" key="3">
    <citation type="submission" date="2020-12" db="UniProtKB">
        <authorList>
            <consortium name="EnsemblPlants"/>
        </authorList>
    </citation>
    <scope>IDENTIFICATION</scope>
</reference>
<evidence type="ECO:0000313" key="3">
    <source>
        <dbReference type="EnsemblPlants" id="PAC:32984414.CDS.1"/>
    </source>
</evidence>
<organism evidence="2">
    <name type="scientific">Physcomitrium patens</name>
    <name type="common">Spreading-leaved earth moss</name>
    <name type="synonym">Physcomitrella patens</name>
    <dbReference type="NCBI Taxonomy" id="3218"/>
    <lineage>
        <taxon>Eukaryota</taxon>
        <taxon>Viridiplantae</taxon>
        <taxon>Streptophyta</taxon>
        <taxon>Embryophyta</taxon>
        <taxon>Bryophyta</taxon>
        <taxon>Bryophytina</taxon>
        <taxon>Bryopsida</taxon>
        <taxon>Funariidae</taxon>
        <taxon>Funariales</taxon>
        <taxon>Funariaceae</taxon>
        <taxon>Physcomitrium</taxon>
    </lineage>
</organism>
<dbReference type="AlphaFoldDB" id="A0A2K1J7R2"/>
<evidence type="ECO:0000313" key="2">
    <source>
        <dbReference type="EMBL" id="PNR37559.1"/>
    </source>
</evidence>
<dbReference type="PaxDb" id="3218-PP1S194_192V6.1"/>
<dbReference type="EnsemblPlants" id="Pp3c16_8460V3.2">
    <property type="protein sequence ID" value="PAC:32984415.CDS.1"/>
    <property type="gene ID" value="Pp3c16_8460"/>
</dbReference>